<dbReference type="EMBL" id="BSPD01000095">
    <property type="protein sequence ID" value="GLS28053.1"/>
    <property type="molecule type" value="Genomic_DNA"/>
</dbReference>
<gene>
    <name evidence="1" type="ORF">GCM10007877_37720</name>
</gene>
<keyword evidence="2" id="KW-1185">Reference proteome</keyword>
<dbReference type="Proteomes" id="UP001156870">
    <property type="component" value="Unassembled WGS sequence"/>
</dbReference>
<sequence length="174" mass="19306">MAAGDQSYFELDPKLEKALSRVVETGKTTIENMNVVARAITPFKTFAQINDNTTNFLNSVDWGNVVKNSYLPESYQTPLTQLAEIQQAAIKTTVEGQASFFKTLSTEGKEIASTPVPIEKPQEAMADYIDKSLDLYDDVNEAMKEQASQLNTVQSAYMAWYQNTLQSMSAAPKT</sequence>
<evidence type="ECO:0008006" key="3">
    <source>
        <dbReference type="Google" id="ProtNLM"/>
    </source>
</evidence>
<evidence type="ECO:0000313" key="1">
    <source>
        <dbReference type="EMBL" id="GLS28053.1"/>
    </source>
</evidence>
<proteinExistence type="predicted"/>
<evidence type="ECO:0000313" key="2">
    <source>
        <dbReference type="Proteomes" id="UP001156870"/>
    </source>
</evidence>
<dbReference type="RefSeq" id="WP_232592174.1">
    <property type="nucleotide sequence ID" value="NZ_BSPD01000095.1"/>
</dbReference>
<accession>A0AA37WP21</accession>
<reference evidence="1 2" key="1">
    <citation type="journal article" date="2014" name="Int. J. Syst. Evol. Microbiol.">
        <title>Complete genome sequence of Corynebacterium casei LMG S-19264T (=DSM 44701T), isolated from a smear-ripened cheese.</title>
        <authorList>
            <consortium name="US DOE Joint Genome Institute (JGI-PGF)"/>
            <person name="Walter F."/>
            <person name="Albersmeier A."/>
            <person name="Kalinowski J."/>
            <person name="Ruckert C."/>
        </authorList>
    </citation>
    <scope>NUCLEOTIDE SEQUENCE [LARGE SCALE GENOMIC DNA]</scope>
    <source>
        <strain evidence="1 2">NBRC 110095</strain>
    </source>
</reference>
<comment type="caution">
    <text evidence="1">The sequence shown here is derived from an EMBL/GenBank/DDBJ whole genome shotgun (WGS) entry which is preliminary data.</text>
</comment>
<organism evidence="1 2">
    <name type="scientific">Marinibactrum halimedae</name>
    <dbReference type="NCBI Taxonomy" id="1444977"/>
    <lineage>
        <taxon>Bacteria</taxon>
        <taxon>Pseudomonadati</taxon>
        <taxon>Pseudomonadota</taxon>
        <taxon>Gammaproteobacteria</taxon>
        <taxon>Cellvibrionales</taxon>
        <taxon>Cellvibrionaceae</taxon>
        <taxon>Marinibactrum</taxon>
    </lineage>
</organism>
<name>A0AA37WP21_9GAMM</name>
<protein>
    <recommendedName>
        <fullName evidence="3">Phasin family protein</fullName>
    </recommendedName>
</protein>
<dbReference type="AlphaFoldDB" id="A0AA37WP21"/>